<dbReference type="GO" id="GO:0000724">
    <property type="term" value="P:double-strand break repair via homologous recombination"/>
    <property type="evidence" value="ECO:0007669"/>
    <property type="project" value="TreeGrafter"/>
</dbReference>
<feature type="domain" description="Helicase ATP-binding" evidence="27">
    <location>
        <begin position="39"/>
        <end position="213"/>
    </location>
</feature>
<keyword evidence="15" id="KW-0234">DNA repair</keyword>
<dbReference type="PANTHER" id="PTHR13710:SF152">
    <property type="entry name" value="ATP-DEPENDENT DNA HELICASE Q5"/>
    <property type="match status" value="1"/>
</dbReference>
<feature type="region of interest" description="Disordered" evidence="26">
    <location>
        <begin position="908"/>
        <end position="943"/>
    </location>
</feature>
<dbReference type="Gene3D" id="6.10.250.3140">
    <property type="match status" value="1"/>
</dbReference>
<dbReference type="InterPro" id="IPR032284">
    <property type="entry name" value="RecQ_Zn-bd"/>
</dbReference>
<feature type="domain" description="Helicase C-terminal" evidence="28">
    <location>
        <begin position="241"/>
        <end position="397"/>
    </location>
</feature>
<dbReference type="InterPro" id="IPR001650">
    <property type="entry name" value="Helicase_C-like"/>
</dbReference>
<accession>A0A6F9DRI6</accession>
<dbReference type="GO" id="GO:0046872">
    <property type="term" value="F:metal ion binding"/>
    <property type="evidence" value="ECO:0007669"/>
    <property type="project" value="UniProtKB-KW"/>
</dbReference>
<keyword evidence="17" id="KW-0539">Nucleus</keyword>
<comment type="cofactor">
    <cofactor evidence="1">
        <name>Zn(2+)</name>
        <dbReference type="ChEBI" id="CHEBI:29105"/>
    </cofactor>
</comment>
<dbReference type="PANTHER" id="PTHR13710">
    <property type="entry name" value="DNA HELICASE RECQ FAMILY MEMBER"/>
    <property type="match status" value="1"/>
</dbReference>
<dbReference type="InterPro" id="IPR004589">
    <property type="entry name" value="DNA_helicase_ATP-dep_RecQ"/>
</dbReference>
<keyword evidence="18" id="KW-0131">Cell cycle</keyword>
<name>A0A6F9DRI6_9ASCI</name>
<evidence type="ECO:0000256" key="24">
    <source>
        <dbReference type="ARBA" id="ARBA00078243"/>
    </source>
</evidence>
<evidence type="ECO:0000256" key="19">
    <source>
        <dbReference type="ARBA" id="ARBA00034617"/>
    </source>
</evidence>
<dbReference type="PROSITE" id="PS51192">
    <property type="entry name" value="HELICASE_ATP_BIND_1"/>
    <property type="match status" value="1"/>
</dbReference>
<dbReference type="SMART" id="SM00490">
    <property type="entry name" value="HELICc"/>
    <property type="match status" value="1"/>
</dbReference>
<reference evidence="29" key="1">
    <citation type="submission" date="2020-04" db="EMBL/GenBank/DDBJ databases">
        <authorList>
            <person name="Neveu A P."/>
        </authorList>
    </citation>
    <scope>NUCLEOTIDE SEQUENCE</scope>
    <source>
        <tissue evidence="29">Whole embryo</tissue>
    </source>
</reference>
<dbReference type="NCBIfam" id="TIGR00614">
    <property type="entry name" value="recQ_fam"/>
    <property type="match status" value="1"/>
</dbReference>
<evidence type="ECO:0000256" key="25">
    <source>
        <dbReference type="ARBA" id="ARBA00084014"/>
    </source>
</evidence>
<dbReference type="GO" id="GO:0010605">
    <property type="term" value="P:negative regulation of macromolecule metabolic process"/>
    <property type="evidence" value="ECO:0007669"/>
    <property type="project" value="UniProtKB-ARBA"/>
</dbReference>
<comment type="similarity">
    <text evidence="3">Belongs to the helicase family. RecQ subfamily.</text>
</comment>
<evidence type="ECO:0000256" key="26">
    <source>
        <dbReference type="SAM" id="MobiDB-lite"/>
    </source>
</evidence>
<proteinExistence type="evidence at transcript level"/>
<sequence length="1200" mass="133688">MKKILPTKVSNDKAGIKLILQTKFGHKTFRSPLQEQAVNAICTGKNDAFVSMPTGAGKSLCFQLPAVYLKGVALVVSPLIALMHDQLQHLKNHNICAETINSKQNKAEKARVIADLESKSPKCRLLYITPEQASTSNFVTIVKKLYARSKISLFVIDEAHCVSQWGHDFRPDYLCLYKLRSILPKVPCIALTATAPIAVQRDIFESLQLKESTLTFKSSVFRSNLFYDVRYKVLLQDQYLDLQKFCEKALGKKLPNGQYDGCGIIYCHKRDDCTLLTGQLLKRGLHAKAYHAGLKGDDRTKVQEEWSAGKVPIIVATISFGMGVDKANVRFVAHWTIPKSMAGYYQESGRAGRDGKLSYCRLYYARTDRNLINFLISKDLQKKKDKSKSEEAYKKYSKSVQGNFESVVKYCEEVKCRHGVISHFFGELPPQCNKNCDHCKDHKALLQQYKDFNALGYSAVGRTRKAQPGEKLLSSSGNYDPTLYAGGKKGYGIDRTVDDDERYDGDDNDGIDKSDWDKFFKEQFSLRKTGSSAAPKRRRSSDSAPAPPDDCPLRNVSSTRLPKCNWTTRVGCWERLAEALKLNHTAFHGSVLFAREWLSSGAAADMEYKIFRVATTVMGYRAAIVKQVNQIKKLTVEAKLHSALEKSDGPVNHCDETEDDVTHNEGNYQTSACYKAKRRCHAELPSGSGFVRASELAHHERAQKSNSGFTSATALLEEKQDKKKQSLKNTGKNKRKLAFNDVVQTKTVERYIKPPNKKKKPSAPPQREFPKPEKSVSGIVHPGLCSNESPKPDTLPKEVLPCEQVGKESQDPLKTEAEEKSNFQETELPTITKVKREPKAGRPISSWFVKNSEATKSKTRIIEPCIVVLDSDDEENIFPSSSIESTHVKVEKDVNNVTPCGTKDVFGDVKPSVMPEKSKPVNKVTTTQPTASPPHVKVENPNSFRTIDSCSSTKPDLPVPSEKGKTPLVDIDVITKREPDDVTVTTKSVEFSTNRASDDVTVKREPHYVTPDDSTSDVTVTQKADDVIVPTATFVELVCPEPVLHGSVVETAPSSDILPKQEVKAAKIAKNLPESLCSDAMEPFPVPGLPRKRCSSADSGKSGKSKCDSGKCDVASLVVRHLSPLYKDRFASKDLFKEYARKLTHLLGNDSRVTEAKVKSIVKGTVRSYFKRDDAKCIKNIDLEHLNNVYEAAVRFNVQF</sequence>
<feature type="region of interest" description="Disordered" evidence="26">
    <location>
        <begin position="720"/>
        <end position="840"/>
    </location>
</feature>
<dbReference type="AlphaFoldDB" id="A0A6F9DRI6"/>
<dbReference type="FunFam" id="3.40.50.300:FF:000614">
    <property type="entry name" value="ATP-dependent DNA helicase"/>
    <property type="match status" value="1"/>
</dbReference>
<evidence type="ECO:0000256" key="23">
    <source>
        <dbReference type="ARBA" id="ARBA00076757"/>
    </source>
</evidence>
<evidence type="ECO:0000256" key="17">
    <source>
        <dbReference type="ARBA" id="ARBA00023242"/>
    </source>
</evidence>
<dbReference type="GO" id="GO:0016787">
    <property type="term" value="F:hydrolase activity"/>
    <property type="evidence" value="ECO:0007669"/>
    <property type="project" value="UniProtKB-KW"/>
</dbReference>
<evidence type="ECO:0000256" key="13">
    <source>
        <dbReference type="ARBA" id="ARBA00022840"/>
    </source>
</evidence>
<evidence type="ECO:0000256" key="10">
    <source>
        <dbReference type="ARBA" id="ARBA00022801"/>
    </source>
</evidence>
<dbReference type="GO" id="GO:0043138">
    <property type="term" value="F:3'-5' DNA helicase activity"/>
    <property type="evidence" value="ECO:0007669"/>
    <property type="project" value="UniProtKB-EC"/>
</dbReference>
<protein>
    <recommendedName>
        <fullName evidence="22">ATP-dependent DNA helicase Q5</fullName>
        <ecNumber evidence="20">5.6.2.4</ecNumber>
    </recommendedName>
    <alternativeName>
        <fullName evidence="23">DNA 3'-5' helicase RecQ5</fullName>
    </alternativeName>
    <alternativeName>
        <fullName evidence="24">DNA helicase, RecQ-like type 5</fullName>
    </alternativeName>
    <alternativeName>
        <fullName evidence="25">RecQ protein-like 5</fullName>
    </alternativeName>
</protein>
<dbReference type="EMBL" id="LR789653">
    <property type="protein sequence ID" value="CAB3265515.1"/>
    <property type="molecule type" value="mRNA"/>
</dbReference>
<dbReference type="GO" id="GO:0051301">
    <property type="term" value="P:cell division"/>
    <property type="evidence" value="ECO:0007669"/>
    <property type="project" value="UniProtKB-KW"/>
</dbReference>
<comment type="catalytic activity">
    <reaction evidence="21">
        <text>ATP + H2O = ADP + phosphate + H(+)</text>
        <dbReference type="Rhea" id="RHEA:13065"/>
        <dbReference type="ChEBI" id="CHEBI:15377"/>
        <dbReference type="ChEBI" id="CHEBI:15378"/>
        <dbReference type="ChEBI" id="CHEBI:30616"/>
        <dbReference type="ChEBI" id="CHEBI:43474"/>
        <dbReference type="ChEBI" id="CHEBI:456216"/>
    </reaction>
</comment>
<dbReference type="CDD" id="cd17920">
    <property type="entry name" value="DEXHc_RecQ"/>
    <property type="match status" value="1"/>
</dbReference>
<evidence type="ECO:0000256" key="11">
    <source>
        <dbReference type="ARBA" id="ARBA00022806"/>
    </source>
</evidence>
<comment type="subcellular location">
    <subcellularLocation>
        <location evidence="2">Nucleus</location>
        <location evidence="2">Nucleoplasm</location>
    </subcellularLocation>
</comment>
<evidence type="ECO:0000256" key="1">
    <source>
        <dbReference type="ARBA" id="ARBA00001947"/>
    </source>
</evidence>
<dbReference type="Pfam" id="PF16124">
    <property type="entry name" value="RecQ_Zn_bind"/>
    <property type="match status" value="1"/>
</dbReference>
<evidence type="ECO:0000256" key="5">
    <source>
        <dbReference type="ARBA" id="ARBA00022618"/>
    </source>
</evidence>
<evidence type="ECO:0000256" key="3">
    <source>
        <dbReference type="ARBA" id="ARBA00005446"/>
    </source>
</evidence>
<evidence type="ECO:0000256" key="15">
    <source>
        <dbReference type="ARBA" id="ARBA00023204"/>
    </source>
</evidence>
<dbReference type="FunFam" id="3.40.50.300:FF:000444">
    <property type="entry name" value="ATP-dependent DNA helicase"/>
    <property type="match status" value="1"/>
</dbReference>
<dbReference type="GO" id="GO:0005737">
    <property type="term" value="C:cytoplasm"/>
    <property type="evidence" value="ECO:0007669"/>
    <property type="project" value="TreeGrafter"/>
</dbReference>
<evidence type="ECO:0000256" key="4">
    <source>
        <dbReference type="ARBA" id="ARBA00022553"/>
    </source>
</evidence>
<feature type="region of interest" description="Disordered" evidence="26">
    <location>
        <begin position="527"/>
        <end position="557"/>
    </location>
</feature>
<evidence type="ECO:0000256" key="9">
    <source>
        <dbReference type="ARBA" id="ARBA00022763"/>
    </source>
</evidence>
<dbReference type="GO" id="GO:0006260">
    <property type="term" value="P:DNA replication"/>
    <property type="evidence" value="ECO:0007669"/>
    <property type="project" value="UniProtKB-KW"/>
</dbReference>
<dbReference type="PROSITE" id="PS00690">
    <property type="entry name" value="DEAH_ATP_HELICASE"/>
    <property type="match status" value="1"/>
</dbReference>
<keyword evidence="8" id="KW-0547">Nucleotide-binding</keyword>
<dbReference type="CDD" id="cd18794">
    <property type="entry name" value="SF2_C_RecQ"/>
    <property type="match status" value="1"/>
</dbReference>
<dbReference type="InterPro" id="IPR014001">
    <property type="entry name" value="Helicase_ATP-bd"/>
</dbReference>
<keyword evidence="10" id="KW-0378">Hydrolase</keyword>
<dbReference type="GO" id="GO:0003677">
    <property type="term" value="F:DNA binding"/>
    <property type="evidence" value="ECO:0007669"/>
    <property type="project" value="UniProtKB-KW"/>
</dbReference>
<keyword evidence="13" id="KW-0067">ATP-binding</keyword>
<dbReference type="SMART" id="SM00487">
    <property type="entry name" value="DEXDc"/>
    <property type="match status" value="1"/>
</dbReference>
<dbReference type="GO" id="GO:0005654">
    <property type="term" value="C:nucleoplasm"/>
    <property type="evidence" value="ECO:0007669"/>
    <property type="project" value="UniProtKB-SubCell"/>
</dbReference>
<keyword evidence="5" id="KW-0132">Cell division</keyword>
<feature type="compositionally biased region" description="Basic and acidic residues" evidence="26">
    <location>
        <begin position="805"/>
        <end position="822"/>
    </location>
</feature>
<evidence type="ECO:0000256" key="7">
    <source>
        <dbReference type="ARBA" id="ARBA00022723"/>
    </source>
</evidence>
<evidence type="ECO:0000259" key="28">
    <source>
        <dbReference type="PROSITE" id="PS51194"/>
    </source>
</evidence>
<evidence type="ECO:0000256" key="18">
    <source>
        <dbReference type="ARBA" id="ARBA00023306"/>
    </source>
</evidence>
<dbReference type="Pfam" id="PF08236">
    <property type="entry name" value="SRI"/>
    <property type="match status" value="1"/>
</dbReference>
<evidence type="ECO:0000313" key="29">
    <source>
        <dbReference type="EMBL" id="CAB3265515.1"/>
    </source>
</evidence>
<dbReference type="SUPFAM" id="SSF52540">
    <property type="entry name" value="P-loop containing nucleoside triphosphate hydrolases"/>
    <property type="match status" value="1"/>
</dbReference>
<dbReference type="EC" id="5.6.2.4" evidence="20"/>
<comment type="catalytic activity">
    <reaction evidence="19">
        <text>Couples ATP hydrolysis with the unwinding of duplex DNA by translocating in the 3'-5' direction.</text>
        <dbReference type="EC" id="5.6.2.4"/>
    </reaction>
</comment>
<dbReference type="Pfam" id="PF00271">
    <property type="entry name" value="Helicase_C"/>
    <property type="match status" value="1"/>
</dbReference>
<dbReference type="InterPro" id="IPR002464">
    <property type="entry name" value="DNA/RNA_helicase_DEAH_CS"/>
</dbReference>
<evidence type="ECO:0000256" key="20">
    <source>
        <dbReference type="ARBA" id="ARBA00034808"/>
    </source>
</evidence>
<dbReference type="Gene3D" id="3.40.50.300">
    <property type="entry name" value="P-loop containing nucleotide triphosphate hydrolases"/>
    <property type="match status" value="2"/>
</dbReference>
<dbReference type="Pfam" id="PF00270">
    <property type="entry name" value="DEAD"/>
    <property type="match status" value="1"/>
</dbReference>
<dbReference type="GO" id="GO:0005694">
    <property type="term" value="C:chromosome"/>
    <property type="evidence" value="ECO:0007669"/>
    <property type="project" value="InterPro"/>
</dbReference>
<keyword evidence="16" id="KW-0413">Isomerase</keyword>
<gene>
    <name evidence="29" type="primary">Recql5</name>
</gene>
<dbReference type="GO" id="GO:0045934">
    <property type="term" value="P:negative regulation of nucleobase-containing compound metabolic process"/>
    <property type="evidence" value="ECO:0007669"/>
    <property type="project" value="UniProtKB-ARBA"/>
</dbReference>
<dbReference type="GO" id="GO:0009378">
    <property type="term" value="F:four-way junction helicase activity"/>
    <property type="evidence" value="ECO:0007669"/>
    <property type="project" value="TreeGrafter"/>
</dbReference>
<evidence type="ECO:0000256" key="2">
    <source>
        <dbReference type="ARBA" id="ARBA00004642"/>
    </source>
</evidence>
<dbReference type="InterPro" id="IPR011545">
    <property type="entry name" value="DEAD/DEAH_box_helicase_dom"/>
</dbReference>
<dbReference type="PROSITE" id="PS51194">
    <property type="entry name" value="HELICASE_CTER"/>
    <property type="match status" value="1"/>
</dbReference>
<evidence type="ECO:0000256" key="6">
    <source>
        <dbReference type="ARBA" id="ARBA00022705"/>
    </source>
</evidence>
<evidence type="ECO:0000256" key="21">
    <source>
        <dbReference type="ARBA" id="ARBA00049360"/>
    </source>
</evidence>
<evidence type="ECO:0000256" key="14">
    <source>
        <dbReference type="ARBA" id="ARBA00023125"/>
    </source>
</evidence>
<evidence type="ECO:0000256" key="16">
    <source>
        <dbReference type="ARBA" id="ARBA00023235"/>
    </source>
</evidence>
<keyword evidence="6" id="KW-0235">DNA replication</keyword>
<evidence type="ECO:0000256" key="22">
    <source>
        <dbReference type="ARBA" id="ARBA00074289"/>
    </source>
</evidence>
<dbReference type="GO" id="GO:0006355">
    <property type="term" value="P:regulation of DNA-templated transcription"/>
    <property type="evidence" value="ECO:0007669"/>
    <property type="project" value="InterPro"/>
</dbReference>
<organism evidence="29">
    <name type="scientific">Phallusia mammillata</name>
    <dbReference type="NCBI Taxonomy" id="59560"/>
    <lineage>
        <taxon>Eukaryota</taxon>
        <taxon>Metazoa</taxon>
        <taxon>Chordata</taxon>
        <taxon>Tunicata</taxon>
        <taxon>Ascidiacea</taxon>
        <taxon>Phlebobranchia</taxon>
        <taxon>Ascidiidae</taxon>
        <taxon>Phallusia</taxon>
    </lineage>
</organism>
<keyword evidence="9" id="KW-0227">DNA damage</keyword>
<evidence type="ECO:0000256" key="8">
    <source>
        <dbReference type="ARBA" id="ARBA00022741"/>
    </source>
</evidence>
<dbReference type="InterPro" id="IPR027417">
    <property type="entry name" value="P-loop_NTPase"/>
</dbReference>
<dbReference type="GO" id="GO:0005524">
    <property type="term" value="F:ATP binding"/>
    <property type="evidence" value="ECO:0007669"/>
    <property type="project" value="UniProtKB-KW"/>
</dbReference>
<evidence type="ECO:0000256" key="12">
    <source>
        <dbReference type="ARBA" id="ARBA00022833"/>
    </source>
</evidence>
<dbReference type="InterPro" id="IPR013257">
    <property type="entry name" value="SRI"/>
</dbReference>
<feature type="region of interest" description="Disordered" evidence="26">
    <location>
        <begin position="1088"/>
        <end position="1107"/>
    </location>
</feature>
<keyword evidence="4" id="KW-0597">Phosphoprotein</keyword>
<keyword evidence="14" id="KW-0238">DNA-binding</keyword>
<keyword evidence="7" id="KW-0479">Metal-binding</keyword>
<evidence type="ECO:0000259" key="27">
    <source>
        <dbReference type="PROSITE" id="PS51192"/>
    </source>
</evidence>
<keyword evidence="12" id="KW-0862">Zinc</keyword>
<keyword evidence="11 29" id="KW-0347">Helicase</keyword>
<dbReference type="Gene3D" id="6.10.250.2460">
    <property type="match status" value="1"/>
</dbReference>